<dbReference type="InterPro" id="IPR013328">
    <property type="entry name" value="6PGD_dom2"/>
</dbReference>
<reference evidence="5 6" key="1">
    <citation type="submission" date="2020-09" db="EMBL/GenBank/DDBJ databases">
        <title>Isolation and identification of active actinomycetes.</title>
        <authorList>
            <person name="Li X."/>
        </authorList>
    </citation>
    <scope>NUCLEOTIDE SEQUENCE [LARGE SCALE GENOMIC DNA]</scope>
    <source>
        <strain evidence="5 6">NEAU-LLC</strain>
    </source>
</reference>
<dbReference type="RefSeq" id="WP_191173479.1">
    <property type="nucleotide sequence ID" value="NZ_JACXZS010000018.1"/>
</dbReference>
<keyword evidence="1" id="KW-0560">Oxidoreductase</keyword>
<dbReference type="PRINTS" id="PR00084">
    <property type="entry name" value="MTLDHDRGNASE"/>
</dbReference>
<dbReference type="InterPro" id="IPR013118">
    <property type="entry name" value="Mannitol_DH_C"/>
</dbReference>
<dbReference type="PANTHER" id="PTHR43362:SF1">
    <property type="entry name" value="MANNITOL DEHYDROGENASE 2-RELATED"/>
    <property type="match status" value="1"/>
</dbReference>
<comment type="caution">
    <text evidence="5">The sequence shown here is derived from an EMBL/GenBank/DDBJ whole genome shotgun (WGS) entry which is preliminary data.</text>
</comment>
<evidence type="ECO:0000313" key="6">
    <source>
        <dbReference type="Proteomes" id="UP000598426"/>
    </source>
</evidence>
<accession>A0ABR8NTH0</accession>
<dbReference type="PANTHER" id="PTHR43362">
    <property type="entry name" value="MANNITOL DEHYDROGENASE DSF1-RELATED"/>
    <property type="match status" value="1"/>
</dbReference>
<feature type="domain" description="Mannitol dehydrogenase C-terminal" evidence="4">
    <location>
        <begin position="250"/>
        <end position="361"/>
    </location>
</feature>
<organism evidence="5 6">
    <name type="scientific">Microbacterium helvum</name>
    <dbReference type="NCBI Taxonomy" id="2773713"/>
    <lineage>
        <taxon>Bacteria</taxon>
        <taxon>Bacillati</taxon>
        <taxon>Actinomycetota</taxon>
        <taxon>Actinomycetes</taxon>
        <taxon>Micrococcales</taxon>
        <taxon>Microbacteriaceae</taxon>
        <taxon>Microbacterium</taxon>
    </lineage>
</organism>
<feature type="domain" description="Mannitol dehydrogenase N-terminal" evidence="3">
    <location>
        <begin position="7"/>
        <end position="241"/>
    </location>
</feature>
<evidence type="ECO:0000259" key="3">
    <source>
        <dbReference type="Pfam" id="PF01232"/>
    </source>
</evidence>
<dbReference type="SUPFAM" id="SSF48179">
    <property type="entry name" value="6-phosphogluconate dehydrogenase C-terminal domain-like"/>
    <property type="match status" value="1"/>
</dbReference>
<dbReference type="Pfam" id="PF08125">
    <property type="entry name" value="Mannitol_dh_C"/>
    <property type="match status" value="1"/>
</dbReference>
<evidence type="ECO:0000313" key="5">
    <source>
        <dbReference type="EMBL" id="MBD3943883.1"/>
    </source>
</evidence>
<dbReference type="EMBL" id="JACXZS010000018">
    <property type="protein sequence ID" value="MBD3943883.1"/>
    <property type="molecule type" value="Genomic_DNA"/>
</dbReference>
<sequence length="433" mass="45792">MSAAPPRIAHIGLGAFHRSHQAWYTDRVNRAADGEPWRIVAFTVRSPRAAEELAARDCRYPLVLLGRDTDTVEWIDAIAEARDGADAARWREAAASVALITVTITEAGYRMSEGDAAATRDALHAGALPATVPGRLVDGLRARRAAGGGPVAIVSCDNLRDNGGVLERAVLGLAREVDTDLATWIAHEASFVSTAVDRITPAPDPAMLPVELRGDPTALVAEDYASWILAGDFPAGRPQWQLAGAEFVDDIVPYELRKLWLLNAGHTLLASLGLLRGHASVAEAMDDPVCRAALDALWADASDVLPFPYDETSRVCTAIAERFENPRIRHELRQIARDSELKLRERVVPVIAERLRRGLAPGDGELTALAAWGAAIRAGVLAGPDLGAPGAGTEAAATTLLQTLAPELAGGPDGAALTASAALLIRTLEGTAS</sequence>
<dbReference type="InterPro" id="IPR050988">
    <property type="entry name" value="Mannitol_DH/Oxidoreductase"/>
</dbReference>
<dbReference type="Proteomes" id="UP000598426">
    <property type="component" value="Unassembled WGS sequence"/>
</dbReference>
<dbReference type="Gene3D" id="1.10.1040.10">
    <property type="entry name" value="N-(1-d-carboxylethyl)-l-norvaline Dehydrogenase, domain 2"/>
    <property type="match status" value="1"/>
</dbReference>
<dbReference type="InterPro" id="IPR036291">
    <property type="entry name" value="NAD(P)-bd_dom_sf"/>
</dbReference>
<dbReference type="Pfam" id="PF01232">
    <property type="entry name" value="Mannitol_dh"/>
    <property type="match status" value="1"/>
</dbReference>
<name>A0ABR8NTH0_9MICO</name>
<dbReference type="InterPro" id="IPR000669">
    <property type="entry name" value="Mannitol_DH"/>
</dbReference>
<dbReference type="InterPro" id="IPR008927">
    <property type="entry name" value="6-PGluconate_DH-like_C_sf"/>
</dbReference>
<keyword evidence="6" id="KW-1185">Reference proteome</keyword>
<protein>
    <submittedName>
        <fullName evidence="5">Mannitol dehydrogenase family protein</fullName>
    </submittedName>
</protein>
<gene>
    <name evidence="5" type="ORF">IF188_19510</name>
</gene>
<dbReference type="InterPro" id="IPR013131">
    <property type="entry name" value="Mannitol_DH_N"/>
</dbReference>
<evidence type="ECO:0000256" key="2">
    <source>
        <dbReference type="ARBA" id="ARBA00048615"/>
    </source>
</evidence>
<evidence type="ECO:0000259" key="4">
    <source>
        <dbReference type="Pfam" id="PF08125"/>
    </source>
</evidence>
<proteinExistence type="predicted"/>
<comment type="catalytic activity">
    <reaction evidence="2">
        <text>D-mannitol 1-phosphate + NAD(+) = beta-D-fructose 6-phosphate + NADH + H(+)</text>
        <dbReference type="Rhea" id="RHEA:19661"/>
        <dbReference type="ChEBI" id="CHEBI:15378"/>
        <dbReference type="ChEBI" id="CHEBI:57540"/>
        <dbReference type="ChEBI" id="CHEBI:57634"/>
        <dbReference type="ChEBI" id="CHEBI:57945"/>
        <dbReference type="ChEBI" id="CHEBI:61381"/>
        <dbReference type="EC" id="1.1.1.17"/>
    </reaction>
</comment>
<dbReference type="SUPFAM" id="SSF51735">
    <property type="entry name" value="NAD(P)-binding Rossmann-fold domains"/>
    <property type="match status" value="1"/>
</dbReference>
<dbReference type="Gene3D" id="3.40.50.720">
    <property type="entry name" value="NAD(P)-binding Rossmann-like Domain"/>
    <property type="match status" value="1"/>
</dbReference>
<evidence type="ECO:0000256" key="1">
    <source>
        <dbReference type="ARBA" id="ARBA00023002"/>
    </source>
</evidence>